<feature type="compositionally biased region" description="Low complexity" evidence="1">
    <location>
        <begin position="730"/>
        <end position="742"/>
    </location>
</feature>
<dbReference type="OrthoDB" id="5427134at2759"/>
<evidence type="ECO:0000256" key="1">
    <source>
        <dbReference type="SAM" id="MobiDB-lite"/>
    </source>
</evidence>
<dbReference type="AlphaFoldDB" id="A0A6A6QTU5"/>
<accession>A0A6A6QTU5</accession>
<feature type="compositionally biased region" description="Polar residues" evidence="1">
    <location>
        <begin position="138"/>
        <end position="148"/>
    </location>
</feature>
<feature type="compositionally biased region" description="Acidic residues" evidence="1">
    <location>
        <begin position="863"/>
        <end position="872"/>
    </location>
</feature>
<feature type="compositionally biased region" description="Gly residues" evidence="1">
    <location>
        <begin position="795"/>
        <end position="804"/>
    </location>
</feature>
<feature type="compositionally biased region" description="Gly residues" evidence="1">
    <location>
        <begin position="817"/>
        <end position="828"/>
    </location>
</feature>
<feature type="region of interest" description="Disordered" evidence="1">
    <location>
        <begin position="628"/>
        <end position="650"/>
    </location>
</feature>
<dbReference type="EMBL" id="MU004189">
    <property type="protein sequence ID" value="KAF2495609.1"/>
    <property type="molecule type" value="Genomic_DNA"/>
</dbReference>
<evidence type="ECO:0000313" key="2">
    <source>
        <dbReference type="EMBL" id="KAF2495609.1"/>
    </source>
</evidence>
<gene>
    <name evidence="2" type="ORF">BU16DRAFT_461953</name>
</gene>
<feature type="region of interest" description="Disordered" evidence="1">
    <location>
        <begin position="560"/>
        <end position="580"/>
    </location>
</feature>
<feature type="region of interest" description="Disordered" evidence="1">
    <location>
        <begin position="1"/>
        <end position="39"/>
    </location>
</feature>
<feature type="compositionally biased region" description="Polar residues" evidence="1">
    <location>
        <begin position="770"/>
        <end position="782"/>
    </location>
</feature>
<reference evidence="2" key="1">
    <citation type="journal article" date="2020" name="Stud. Mycol.">
        <title>101 Dothideomycetes genomes: a test case for predicting lifestyles and emergence of pathogens.</title>
        <authorList>
            <person name="Haridas S."/>
            <person name="Albert R."/>
            <person name="Binder M."/>
            <person name="Bloem J."/>
            <person name="Labutti K."/>
            <person name="Salamov A."/>
            <person name="Andreopoulos B."/>
            <person name="Baker S."/>
            <person name="Barry K."/>
            <person name="Bills G."/>
            <person name="Bluhm B."/>
            <person name="Cannon C."/>
            <person name="Castanera R."/>
            <person name="Culley D."/>
            <person name="Daum C."/>
            <person name="Ezra D."/>
            <person name="Gonzalez J."/>
            <person name="Henrissat B."/>
            <person name="Kuo A."/>
            <person name="Liang C."/>
            <person name="Lipzen A."/>
            <person name="Lutzoni F."/>
            <person name="Magnuson J."/>
            <person name="Mondo S."/>
            <person name="Nolan M."/>
            <person name="Ohm R."/>
            <person name="Pangilinan J."/>
            <person name="Park H.-J."/>
            <person name="Ramirez L."/>
            <person name="Alfaro M."/>
            <person name="Sun H."/>
            <person name="Tritt A."/>
            <person name="Yoshinaga Y."/>
            <person name="Zwiers L.-H."/>
            <person name="Turgeon B."/>
            <person name="Goodwin S."/>
            <person name="Spatafora J."/>
            <person name="Crous P."/>
            <person name="Grigoriev I."/>
        </authorList>
    </citation>
    <scope>NUCLEOTIDE SEQUENCE</scope>
    <source>
        <strain evidence="2">CBS 269.34</strain>
    </source>
</reference>
<name>A0A6A6QTU5_9PEZI</name>
<feature type="compositionally biased region" description="Low complexity" evidence="1">
    <location>
        <begin position="874"/>
        <end position="886"/>
    </location>
</feature>
<organism evidence="2 3">
    <name type="scientific">Lophium mytilinum</name>
    <dbReference type="NCBI Taxonomy" id="390894"/>
    <lineage>
        <taxon>Eukaryota</taxon>
        <taxon>Fungi</taxon>
        <taxon>Dikarya</taxon>
        <taxon>Ascomycota</taxon>
        <taxon>Pezizomycotina</taxon>
        <taxon>Dothideomycetes</taxon>
        <taxon>Pleosporomycetidae</taxon>
        <taxon>Mytilinidiales</taxon>
        <taxon>Mytilinidiaceae</taxon>
        <taxon>Lophium</taxon>
    </lineage>
</organism>
<protein>
    <submittedName>
        <fullName evidence="2">Uncharacterized protein</fullName>
    </submittedName>
</protein>
<proteinExistence type="predicted"/>
<keyword evidence="3" id="KW-1185">Reference proteome</keyword>
<evidence type="ECO:0000313" key="3">
    <source>
        <dbReference type="Proteomes" id="UP000799750"/>
    </source>
</evidence>
<dbReference type="Proteomes" id="UP000799750">
    <property type="component" value="Unassembled WGS sequence"/>
</dbReference>
<sequence>MNAGGVGLADNRQQSFSTVPDDASVRGQRTDSEVPSTKANSISDYNAQQINAAQATLDQFVDFNRHVPQIHINPHDTIPDTLNPEDFITSATEVATPSIHNTPDLAAVDRNVQEAKKFVESLARNAERNAFSGPGDTRPNTATPNIGSGPQLLIANSPANPQDPLQNAFRSASPHLLQNIYPYLAPLHNLLSSIPNIPLAFREINDRIDGFEVNSFAHVNPDDVNQQFQLVDDRLLHLESRMEDHDKLHAIIDADQSSRDQFASGLRGLNGSESLQSHQSFQSSVAQSMTSASLAAATIDRKGIEVKLEAIEDRLGTLEAAALPTSVTPWNIEVVLLPWGKDLRGIWYSPDDAMHQSSARTQDTEEWTQARSVRSMSKSSLPLNEVNSGWSSQAISQWADDTDDWLYPKACGRNNLAYQRLQSRGFVRNVSITSANAGDIQNLIGKAFGTLLEHIGSADDAEDVQHSDGGERSVSTHSGLKASFIPLRKVFKSSRLRFLSSAEMSTPALWTAQFLVSGITMRLSKAARRLYVTQRGAYLQESNNPEACWTWQRLRELPRIRPDSRSSQKEGSINSSTSHVAEADAKESYWSFNVMLDQPATATSSFSSTHTGQLSLRQADDYQWPTEESITEDLPTTSKPKVPLSPLSIFPARRPSIHGRRTFSAPLTDEDAFTTARIEQAQHSASTSKRRIGASFDAHARRASRTHSASNPKRLRLHRSPSPFPLQHYQPAASQPSSSQAAFRYMNTPRRSKEPPSPFFSSPHRLPRSNSNSDATSRSQRSALAGAELRYVQGQGQGVKGGGTPFAYATPHSGTVVGRGGFEGGGDGGDTEVDSVDGGGGNDDEGGSWSPNTWRPPQRAEGGEMESGDEDGLAGFSEGSSGSDSGFAEEDEYEEEDDDDEEDEDEDLA</sequence>
<feature type="compositionally biased region" description="Polar residues" evidence="1">
    <location>
        <begin position="569"/>
        <end position="579"/>
    </location>
</feature>
<feature type="compositionally biased region" description="Acidic residues" evidence="1">
    <location>
        <begin position="887"/>
        <end position="909"/>
    </location>
</feature>
<feature type="region of interest" description="Disordered" evidence="1">
    <location>
        <begin position="795"/>
        <end position="909"/>
    </location>
</feature>
<feature type="region of interest" description="Disordered" evidence="1">
    <location>
        <begin position="127"/>
        <end position="151"/>
    </location>
</feature>
<feature type="region of interest" description="Disordered" evidence="1">
    <location>
        <begin position="680"/>
        <end position="782"/>
    </location>
</feature>